<dbReference type="PROSITE" id="PS00583">
    <property type="entry name" value="PFKB_KINASES_1"/>
    <property type="match status" value="1"/>
</dbReference>
<dbReference type="Gene3D" id="3.40.1190.20">
    <property type="match status" value="1"/>
</dbReference>
<reference evidence="6" key="1">
    <citation type="submission" date="2016-10" db="EMBL/GenBank/DDBJ databases">
        <authorList>
            <person name="Varghese N."/>
            <person name="Submissions S."/>
        </authorList>
    </citation>
    <scope>NUCLEOTIDE SEQUENCE [LARGE SCALE GENOMIC DNA]</scope>
    <source>
        <strain evidence="6">DSM 21580</strain>
    </source>
</reference>
<dbReference type="Proteomes" id="UP000236738">
    <property type="component" value="Unassembled WGS sequence"/>
</dbReference>
<keyword evidence="2" id="KW-0808">Transferase</keyword>
<protein>
    <submittedName>
        <fullName evidence="5">Ribokinase</fullName>
    </submittedName>
</protein>
<keyword evidence="6" id="KW-1185">Reference proteome</keyword>
<evidence type="ECO:0000256" key="2">
    <source>
        <dbReference type="ARBA" id="ARBA00022679"/>
    </source>
</evidence>
<accession>A0A1H5Z471</accession>
<gene>
    <name evidence="5" type="ORF">SAMN05421847_1998</name>
</gene>
<feature type="domain" description="Carbohydrate kinase PfkB" evidence="4">
    <location>
        <begin position="15"/>
        <end position="295"/>
    </location>
</feature>
<dbReference type="PANTHER" id="PTHR10584">
    <property type="entry name" value="SUGAR KINASE"/>
    <property type="match status" value="1"/>
</dbReference>
<name>A0A1H5Z471_9FLAO</name>
<dbReference type="InterPro" id="IPR029056">
    <property type="entry name" value="Ribokinase-like"/>
</dbReference>
<dbReference type="InterPro" id="IPR002173">
    <property type="entry name" value="Carboh/pur_kinase_PfkB_CS"/>
</dbReference>
<organism evidence="5 6">
    <name type="scientific">Halpernia humi</name>
    <dbReference type="NCBI Taxonomy" id="493375"/>
    <lineage>
        <taxon>Bacteria</taxon>
        <taxon>Pseudomonadati</taxon>
        <taxon>Bacteroidota</taxon>
        <taxon>Flavobacteriia</taxon>
        <taxon>Flavobacteriales</taxon>
        <taxon>Weeksellaceae</taxon>
        <taxon>Chryseobacterium group</taxon>
        <taxon>Halpernia</taxon>
    </lineage>
</organism>
<dbReference type="AlphaFoldDB" id="A0A1H5Z471"/>
<dbReference type="GO" id="GO:0006796">
    <property type="term" value="P:phosphate-containing compound metabolic process"/>
    <property type="evidence" value="ECO:0007669"/>
    <property type="project" value="UniProtKB-ARBA"/>
</dbReference>
<evidence type="ECO:0000313" key="5">
    <source>
        <dbReference type="EMBL" id="SEG31359.1"/>
    </source>
</evidence>
<evidence type="ECO:0000256" key="1">
    <source>
        <dbReference type="ARBA" id="ARBA00010688"/>
    </source>
</evidence>
<dbReference type="Pfam" id="PF00294">
    <property type="entry name" value="PfkB"/>
    <property type="match status" value="1"/>
</dbReference>
<dbReference type="EMBL" id="FNUS01000004">
    <property type="protein sequence ID" value="SEG31359.1"/>
    <property type="molecule type" value="Genomic_DNA"/>
</dbReference>
<dbReference type="PRINTS" id="PR00990">
    <property type="entry name" value="RIBOKINASE"/>
</dbReference>
<proteinExistence type="inferred from homology"/>
<keyword evidence="3 5" id="KW-0418">Kinase</keyword>
<dbReference type="InterPro" id="IPR002139">
    <property type="entry name" value="Ribo/fructo_kinase"/>
</dbReference>
<dbReference type="PANTHER" id="PTHR10584:SF166">
    <property type="entry name" value="RIBOKINASE"/>
    <property type="match status" value="1"/>
</dbReference>
<sequence>MNIQNMKFNADYSPKIVVVGSCSIDLVLNTSRMPQANQTILADRSQSFFGGKGANQAVATSRLGASVYFIGAIGADPHGQQICRNFREENINYGFLVEKPASSTGTAFVIASEGKNAITVVPAANNLLSPKDIDAAEKVISEADLVLTQLEIPLETIEYLYKKCEKLKVKIAIYAAPGQKLPQNIIDQSEFIIAKTCDLGAIFGPESREQIMKSLPNKLFVRDDTNSTIYFNGSEMSYYRNDPAQTAHKMGMGDAFTSGFAIAYCHKNQIKDCVKFGNDVSLKVAENRGSQSGLPFLKNVLV</sequence>
<dbReference type="GO" id="GO:0005829">
    <property type="term" value="C:cytosol"/>
    <property type="evidence" value="ECO:0007669"/>
    <property type="project" value="TreeGrafter"/>
</dbReference>
<dbReference type="SUPFAM" id="SSF53613">
    <property type="entry name" value="Ribokinase-like"/>
    <property type="match status" value="1"/>
</dbReference>
<dbReference type="GO" id="GO:0016301">
    <property type="term" value="F:kinase activity"/>
    <property type="evidence" value="ECO:0007669"/>
    <property type="project" value="UniProtKB-KW"/>
</dbReference>
<evidence type="ECO:0000256" key="3">
    <source>
        <dbReference type="ARBA" id="ARBA00022777"/>
    </source>
</evidence>
<dbReference type="InterPro" id="IPR011611">
    <property type="entry name" value="PfkB_dom"/>
</dbReference>
<evidence type="ECO:0000259" key="4">
    <source>
        <dbReference type="Pfam" id="PF00294"/>
    </source>
</evidence>
<evidence type="ECO:0000313" key="6">
    <source>
        <dbReference type="Proteomes" id="UP000236738"/>
    </source>
</evidence>
<comment type="similarity">
    <text evidence="1">Belongs to the carbohydrate kinase PfkB family.</text>
</comment>